<organism evidence="2 3">
    <name type="scientific">Achromobacter insolitus</name>
    <dbReference type="NCBI Taxonomy" id="217204"/>
    <lineage>
        <taxon>Bacteria</taxon>
        <taxon>Pseudomonadati</taxon>
        <taxon>Pseudomonadota</taxon>
        <taxon>Betaproteobacteria</taxon>
        <taxon>Burkholderiales</taxon>
        <taxon>Alcaligenaceae</taxon>
        <taxon>Achromobacter</taxon>
    </lineage>
</organism>
<dbReference type="Proteomes" id="UP000494183">
    <property type="component" value="Unassembled WGS sequence"/>
</dbReference>
<accession>A0A6S7F9L2</accession>
<proteinExistence type="predicted"/>
<evidence type="ECO:0000313" key="3">
    <source>
        <dbReference type="Proteomes" id="UP000494183"/>
    </source>
</evidence>
<keyword evidence="3" id="KW-1185">Reference proteome</keyword>
<protein>
    <submittedName>
        <fullName evidence="2">Uncharacterized protein</fullName>
    </submittedName>
</protein>
<evidence type="ECO:0000313" key="2">
    <source>
        <dbReference type="EMBL" id="CAB3932288.1"/>
    </source>
</evidence>
<name>A0A6S7F9L2_9BURK</name>
<gene>
    <name evidence="2" type="ORF">LMG6000_02517</name>
</gene>
<dbReference type="RefSeq" id="WP_217482111.1">
    <property type="nucleotide sequence ID" value="NZ_CADILH010000004.1"/>
</dbReference>
<dbReference type="EMBL" id="CADILH010000004">
    <property type="protein sequence ID" value="CAB3932288.1"/>
    <property type="molecule type" value="Genomic_DNA"/>
</dbReference>
<reference evidence="2 3" key="1">
    <citation type="submission" date="2020-04" db="EMBL/GenBank/DDBJ databases">
        <authorList>
            <person name="De Canck E."/>
        </authorList>
    </citation>
    <scope>NUCLEOTIDE SEQUENCE [LARGE SCALE GENOMIC DNA]</scope>
    <source>
        <strain evidence="2 3">LMG 6000</strain>
    </source>
</reference>
<feature type="signal peptide" evidence="1">
    <location>
        <begin position="1"/>
        <end position="40"/>
    </location>
</feature>
<sequence>MKTTLKANSSFSTRGRLRRTAMACLLASTLAAAFGPAATAAEPAGAAALPPTANAAALAPPDVSTVMYSIYQIDGKGADSYEVANGSIATFWFGHAFELGGTRYYTGFTWDTRERYGKPGEDEVGPGTQVNLAEATYTQTGSSPERPWQFRGMKHSVGEFGAYEKPEDVDTRRKPVDFRTPGGKLLLAVPTEGFDNGISFTGYALLVFNPAGPDEGAGWTYVGSINTGEDNSAACAEGDVMPCVASSGELVFSAHGGSDMPRVTVKRGGTEIAGPDKTRQLGAGDTLTYAYDTATKKYVEK</sequence>
<dbReference type="AlphaFoldDB" id="A0A6S7F9L2"/>
<evidence type="ECO:0000256" key="1">
    <source>
        <dbReference type="SAM" id="SignalP"/>
    </source>
</evidence>
<feature type="chain" id="PRO_5028906566" evidence="1">
    <location>
        <begin position="41"/>
        <end position="301"/>
    </location>
</feature>
<keyword evidence="1" id="KW-0732">Signal</keyword>